<evidence type="ECO:0000256" key="4">
    <source>
        <dbReference type="ARBA" id="ARBA00022989"/>
    </source>
</evidence>
<comment type="caution">
    <text evidence="7">The sequence shown here is derived from an EMBL/GenBank/DDBJ whole genome shotgun (WGS) entry which is preliminary data.</text>
</comment>
<dbReference type="EMBL" id="NCKU01001084">
    <property type="protein sequence ID" value="RWS13134.1"/>
    <property type="molecule type" value="Genomic_DNA"/>
</dbReference>
<comment type="similarity">
    <text evidence="2 6">Belongs to the tetraspanin (TM4SF) family.</text>
</comment>
<dbReference type="InterPro" id="IPR008952">
    <property type="entry name" value="Tetraspanin_EC2_sf"/>
</dbReference>
<evidence type="ECO:0000313" key="9">
    <source>
        <dbReference type="EMBL" id="RWS13692.1"/>
    </source>
</evidence>
<feature type="transmembrane region" description="Helical" evidence="6">
    <location>
        <begin position="20"/>
        <end position="38"/>
    </location>
</feature>
<evidence type="ECO:0000256" key="5">
    <source>
        <dbReference type="ARBA" id="ARBA00023136"/>
    </source>
</evidence>
<evidence type="ECO:0000256" key="6">
    <source>
        <dbReference type="RuleBase" id="RU361218"/>
    </source>
</evidence>
<organism evidence="7 10">
    <name type="scientific">Dinothrombium tinctorium</name>
    <dbReference type="NCBI Taxonomy" id="1965070"/>
    <lineage>
        <taxon>Eukaryota</taxon>
        <taxon>Metazoa</taxon>
        <taxon>Ecdysozoa</taxon>
        <taxon>Arthropoda</taxon>
        <taxon>Chelicerata</taxon>
        <taxon>Arachnida</taxon>
        <taxon>Acari</taxon>
        <taxon>Acariformes</taxon>
        <taxon>Trombidiformes</taxon>
        <taxon>Prostigmata</taxon>
        <taxon>Anystina</taxon>
        <taxon>Parasitengona</taxon>
        <taxon>Trombidioidea</taxon>
        <taxon>Trombidiidae</taxon>
        <taxon>Dinothrombium</taxon>
    </lineage>
</organism>
<dbReference type="PANTHER" id="PTHR19282:SF478">
    <property type="entry name" value="TETRASPANIN"/>
    <property type="match status" value="1"/>
</dbReference>
<evidence type="ECO:0000256" key="3">
    <source>
        <dbReference type="ARBA" id="ARBA00022692"/>
    </source>
</evidence>
<dbReference type="STRING" id="1965070.A0A443RCS3"/>
<evidence type="ECO:0000256" key="2">
    <source>
        <dbReference type="ARBA" id="ARBA00006840"/>
    </source>
</evidence>
<evidence type="ECO:0000313" key="7">
    <source>
        <dbReference type="EMBL" id="RWS13079.1"/>
    </source>
</evidence>
<dbReference type="InterPro" id="IPR018499">
    <property type="entry name" value="Tetraspanin/Peripherin"/>
</dbReference>
<sequence length="266" mass="30454">MIMSKTGYTCIRRSLCLLNLLFWVIGCSLLALGIWLHFGFDTYNRILPSSHQLSADNLTITAGVLTICIAFLGCCGAWFQSKCVLGTFLLFVILALILQLIAGILCFVFRESINGTLKQEMLHGIKYEYGNNSEGLMKTWDQIQSSLECCGVTDYKDWYEIKAWPDKTWVPESCCIPSNDTEVAELCGRNPQKEEWKYHQDGCYRKIMHWLLRNSHFLGIICVVFAFVQFFSIVSSLLVICTMDYKRHFRPANGDCRSTYNRVPTL</sequence>
<dbReference type="OrthoDB" id="432835at2759"/>
<dbReference type="GO" id="GO:0005886">
    <property type="term" value="C:plasma membrane"/>
    <property type="evidence" value="ECO:0007669"/>
    <property type="project" value="TreeGrafter"/>
</dbReference>
<dbReference type="SUPFAM" id="SSF48652">
    <property type="entry name" value="Tetraspanin"/>
    <property type="match status" value="1"/>
</dbReference>
<dbReference type="AlphaFoldDB" id="A0A443RCS3"/>
<dbReference type="Gene3D" id="1.10.1450.10">
    <property type="entry name" value="Tetraspanin"/>
    <property type="match status" value="1"/>
</dbReference>
<keyword evidence="4 6" id="KW-1133">Transmembrane helix</keyword>
<dbReference type="PROSITE" id="PS51257">
    <property type="entry name" value="PROKAR_LIPOPROTEIN"/>
    <property type="match status" value="1"/>
</dbReference>
<dbReference type="PIRSF" id="PIRSF002419">
    <property type="entry name" value="Tetraspanin"/>
    <property type="match status" value="1"/>
</dbReference>
<evidence type="ECO:0000313" key="10">
    <source>
        <dbReference type="Proteomes" id="UP000285301"/>
    </source>
</evidence>
<gene>
    <name evidence="7" type="ORF">B4U79_02255</name>
    <name evidence="9" type="ORF">B4U79_06828</name>
    <name evidence="8" type="ORF">B4U79_11186</name>
</gene>
<keyword evidence="3 6" id="KW-0812">Transmembrane</keyword>
<name>A0A443RCS3_9ACAR</name>
<evidence type="ECO:0000256" key="1">
    <source>
        <dbReference type="ARBA" id="ARBA00004141"/>
    </source>
</evidence>
<reference evidence="7" key="2">
    <citation type="submission" date="2018-11" db="EMBL/GenBank/DDBJ databases">
        <title>Trombidioid mite genomics.</title>
        <authorList>
            <person name="Dong X."/>
        </authorList>
    </citation>
    <scope>NUCLEOTIDE SEQUENCE</scope>
    <source>
        <strain evidence="7">UoL-WK</strain>
    </source>
</reference>
<dbReference type="PANTHER" id="PTHR19282">
    <property type="entry name" value="TETRASPANIN"/>
    <property type="match status" value="1"/>
</dbReference>
<dbReference type="EMBL" id="NCKU01000914">
    <property type="protein sequence ID" value="RWS13692.1"/>
    <property type="molecule type" value="Genomic_DNA"/>
</dbReference>
<evidence type="ECO:0000313" key="8">
    <source>
        <dbReference type="EMBL" id="RWS13134.1"/>
    </source>
</evidence>
<keyword evidence="5 6" id="KW-0472">Membrane</keyword>
<protein>
    <recommendedName>
        <fullName evidence="6">Tetraspanin</fullName>
    </recommendedName>
</protein>
<dbReference type="PRINTS" id="PR00259">
    <property type="entry name" value="TMFOUR"/>
</dbReference>
<reference evidence="7 10" key="1">
    <citation type="journal article" date="2018" name="Gigascience">
        <title>Genomes of trombidid mites reveal novel predicted allergens and laterally-transferred genes associated with secondary metabolism.</title>
        <authorList>
            <person name="Dong X."/>
            <person name="Chaisiri K."/>
            <person name="Xia D."/>
            <person name="Armstrong S.D."/>
            <person name="Fang Y."/>
            <person name="Donnelly M.J."/>
            <person name="Kadowaki T."/>
            <person name="McGarry J.W."/>
            <person name="Darby A.C."/>
            <person name="Makepeace B.L."/>
        </authorList>
    </citation>
    <scope>NUCLEOTIDE SEQUENCE [LARGE SCALE GENOMIC DNA]</scope>
    <source>
        <strain evidence="7">UoL-WK</strain>
    </source>
</reference>
<feature type="transmembrane region" description="Helical" evidence="6">
    <location>
        <begin position="88"/>
        <end position="110"/>
    </location>
</feature>
<dbReference type="Pfam" id="PF00335">
    <property type="entry name" value="Tetraspanin"/>
    <property type="match status" value="1"/>
</dbReference>
<dbReference type="Proteomes" id="UP000285301">
    <property type="component" value="Unassembled WGS sequence"/>
</dbReference>
<feature type="transmembrane region" description="Helical" evidence="6">
    <location>
        <begin position="58"/>
        <end position="79"/>
    </location>
</feature>
<dbReference type="EMBL" id="NCKU01001104">
    <property type="protein sequence ID" value="RWS13079.1"/>
    <property type="molecule type" value="Genomic_DNA"/>
</dbReference>
<accession>A0A443RCS3</accession>
<keyword evidence="10" id="KW-1185">Reference proteome</keyword>
<proteinExistence type="inferred from homology"/>
<dbReference type="InterPro" id="IPR000301">
    <property type="entry name" value="Tetraspanin_animals"/>
</dbReference>
<feature type="transmembrane region" description="Helical" evidence="6">
    <location>
        <begin position="217"/>
        <end position="240"/>
    </location>
</feature>
<comment type="subcellular location">
    <subcellularLocation>
        <location evidence="1 6">Membrane</location>
        <topology evidence="1 6">Multi-pass membrane protein</topology>
    </subcellularLocation>
</comment>